<dbReference type="SUPFAM" id="SSF88713">
    <property type="entry name" value="Glycoside hydrolase/deacetylase"/>
    <property type="match status" value="1"/>
</dbReference>
<keyword evidence="2" id="KW-0472">Membrane</keyword>
<proteinExistence type="predicted"/>
<name>A0A939BQA2_9BACL</name>
<feature type="transmembrane region" description="Helical" evidence="2">
    <location>
        <begin position="525"/>
        <end position="546"/>
    </location>
</feature>
<dbReference type="RefSeq" id="WP_204519108.1">
    <property type="nucleotide sequence ID" value="NZ_BAABIN010000031.1"/>
</dbReference>
<evidence type="ECO:0000313" key="5">
    <source>
        <dbReference type="Proteomes" id="UP000717624"/>
    </source>
</evidence>
<gene>
    <name evidence="4" type="ORF">JOD01_003044</name>
</gene>
<keyword evidence="2" id="KW-1133">Transmembrane helix</keyword>
<keyword evidence="3" id="KW-0732">Signal</keyword>
<feature type="coiled-coil region" evidence="1">
    <location>
        <begin position="333"/>
        <end position="360"/>
    </location>
</feature>
<dbReference type="Proteomes" id="UP000717624">
    <property type="component" value="Unassembled WGS sequence"/>
</dbReference>
<accession>A0A939BQA2</accession>
<feature type="chain" id="PRO_5036706999" evidence="3">
    <location>
        <begin position="35"/>
        <end position="564"/>
    </location>
</feature>
<dbReference type="AlphaFoldDB" id="A0A939BQA2"/>
<dbReference type="Pfam" id="PF10096">
    <property type="entry name" value="DUF2334"/>
    <property type="match status" value="1"/>
</dbReference>
<evidence type="ECO:0000256" key="2">
    <source>
        <dbReference type="SAM" id="Phobius"/>
    </source>
</evidence>
<dbReference type="InterPro" id="IPR006311">
    <property type="entry name" value="TAT_signal"/>
</dbReference>
<sequence>MCNKNGRRLLLFVGCLLLLLAAPSSFLPSATAKANQKVLVVYATNSDSLDENVKLLDLLLGHFSAEFSFVGQDQFTPSDLKGITHIVYYGEQAKQVPDSLRTSLEQFPGMVLAIGKNVQGLGKRFSFLTVADQVGIHMIDKGAGTQQLWLDKNVSIEKIVRLQGETLQRGWKGSYSYPLSARNTHTFYFASSTLFDPFHFALGDVLHVFFEQGGQPHEQKHSAYIRLEDVHPLSDPRLLREVGDYLADQQIPFMITVIPVFNNPLTHESTHLADSPELVQVLRHLQSRGGSIVLHGYTHQYRYSETGEGFEFWDVKHNAPISAPPDEEETLPRFASEQEYEQYQKQRAQFEENYITERLEKGIQDLADLGLQPLAFEAPHYTISQKGYQIVSRYFTYILGQAQLGDQNWQIMSAPPYQTKPAFLNGMTLLPETIGFYDPASSSPAEDMITTVEKARFVDDSMFGMFYHPYLGVEGIKPVIRYMQTIPNLNWIDLQQMTTFTYSSGKHTPQAAGEQMPEEMDMLELILWGVAAIVTLMVILFVVYTLRNRMNLRKELFKEQNIHG</sequence>
<comment type="caution">
    <text evidence="4">The sequence shown here is derived from an EMBL/GenBank/DDBJ whole genome shotgun (WGS) entry which is preliminary data.</text>
</comment>
<dbReference type="InterPro" id="IPR018763">
    <property type="entry name" value="DUF2334"/>
</dbReference>
<dbReference type="CDD" id="cd10923">
    <property type="entry name" value="CE4_COG5298"/>
    <property type="match status" value="1"/>
</dbReference>
<evidence type="ECO:0000313" key="4">
    <source>
        <dbReference type="EMBL" id="MBM7591405.1"/>
    </source>
</evidence>
<evidence type="ECO:0000256" key="3">
    <source>
        <dbReference type="SAM" id="SignalP"/>
    </source>
</evidence>
<dbReference type="InterPro" id="IPR011330">
    <property type="entry name" value="Glyco_hydro/deAcase_b/a-brl"/>
</dbReference>
<organism evidence="4 5">
    <name type="scientific">Brevibacillus fulvus</name>
    <dbReference type="NCBI Taxonomy" id="1125967"/>
    <lineage>
        <taxon>Bacteria</taxon>
        <taxon>Bacillati</taxon>
        <taxon>Bacillota</taxon>
        <taxon>Bacilli</taxon>
        <taxon>Bacillales</taxon>
        <taxon>Paenibacillaceae</taxon>
        <taxon>Brevibacillus</taxon>
    </lineage>
</organism>
<protein>
    <submittedName>
        <fullName evidence="4">Uncharacterized protein YdaL</fullName>
    </submittedName>
</protein>
<keyword evidence="5" id="KW-1185">Reference proteome</keyword>
<dbReference type="EMBL" id="JAFBEB010000011">
    <property type="protein sequence ID" value="MBM7591405.1"/>
    <property type="molecule type" value="Genomic_DNA"/>
</dbReference>
<evidence type="ECO:0000256" key="1">
    <source>
        <dbReference type="SAM" id="Coils"/>
    </source>
</evidence>
<dbReference type="GO" id="GO:0005975">
    <property type="term" value="P:carbohydrate metabolic process"/>
    <property type="evidence" value="ECO:0007669"/>
    <property type="project" value="InterPro"/>
</dbReference>
<keyword evidence="1" id="KW-0175">Coiled coil</keyword>
<feature type="signal peptide" evidence="3">
    <location>
        <begin position="1"/>
        <end position="34"/>
    </location>
</feature>
<dbReference type="PROSITE" id="PS51318">
    <property type="entry name" value="TAT"/>
    <property type="match status" value="1"/>
</dbReference>
<reference evidence="4" key="1">
    <citation type="submission" date="2021-01" db="EMBL/GenBank/DDBJ databases">
        <title>Genomic Encyclopedia of Type Strains, Phase IV (KMG-IV): sequencing the most valuable type-strain genomes for metagenomic binning, comparative biology and taxonomic classification.</title>
        <authorList>
            <person name="Goeker M."/>
        </authorList>
    </citation>
    <scope>NUCLEOTIDE SEQUENCE</scope>
    <source>
        <strain evidence="4">DSM 25523</strain>
    </source>
</reference>
<keyword evidence="2" id="KW-0812">Transmembrane</keyword>